<accession>A0A9N7UB62</accession>
<dbReference type="AlphaFoldDB" id="A0A9N7UB62"/>
<gene>
    <name evidence="1" type="ORF">PLEPLA_LOCUS15074</name>
</gene>
<sequence length="133" mass="14288">MRSLPVMRGSHQILSQLLEEQLGMQSGLISRHITKSRTMTGFPSSQTLSNTFLFFFGMQDTRVAVGMNANLEEKTSLPLTASSLIGSSGVFFRTVPTTGCRAVADAPGVLELAHGRQFVRGSSWGLAQPLSAS</sequence>
<reference evidence="1" key="1">
    <citation type="submission" date="2020-03" db="EMBL/GenBank/DDBJ databases">
        <authorList>
            <person name="Weist P."/>
        </authorList>
    </citation>
    <scope>NUCLEOTIDE SEQUENCE</scope>
</reference>
<dbReference type="Proteomes" id="UP001153269">
    <property type="component" value="Unassembled WGS sequence"/>
</dbReference>
<evidence type="ECO:0000313" key="1">
    <source>
        <dbReference type="EMBL" id="CAB1427136.1"/>
    </source>
</evidence>
<organism evidence="1 2">
    <name type="scientific">Pleuronectes platessa</name>
    <name type="common">European plaice</name>
    <dbReference type="NCBI Taxonomy" id="8262"/>
    <lineage>
        <taxon>Eukaryota</taxon>
        <taxon>Metazoa</taxon>
        <taxon>Chordata</taxon>
        <taxon>Craniata</taxon>
        <taxon>Vertebrata</taxon>
        <taxon>Euteleostomi</taxon>
        <taxon>Actinopterygii</taxon>
        <taxon>Neopterygii</taxon>
        <taxon>Teleostei</taxon>
        <taxon>Neoteleostei</taxon>
        <taxon>Acanthomorphata</taxon>
        <taxon>Carangaria</taxon>
        <taxon>Pleuronectiformes</taxon>
        <taxon>Pleuronectoidei</taxon>
        <taxon>Pleuronectidae</taxon>
        <taxon>Pleuronectes</taxon>
    </lineage>
</organism>
<evidence type="ECO:0000313" key="2">
    <source>
        <dbReference type="Proteomes" id="UP001153269"/>
    </source>
</evidence>
<name>A0A9N7UB62_PLEPL</name>
<protein>
    <submittedName>
        <fullName evidence="1">Uncharacterized protein</fullName>
    </submittedName>
</protein>
<keyword evidence="2" id="KW-1185">Reference proteome</keyword>
<dbReference type="EMBL" id="CADEAL010000946">
    <property type="protein sequence ID" value="CAB1427136.1"/>
    <property type="molecule type" value="Genomic_DNA"/>
</dbReference>
<comment type="caution">
    <text evidence="1">The sequence shown here is derived from an EMBL/GenBank/DDBJ whole genome shotgun (WGS) entry which is preliminary data.</text>
</comment>
<proteinExistence type="predicted"/>